<feature type="domain" description="Arrestin C-terminal-like" evidence="1">
    <location>
        <begin position="156"/>
        <end position="290"/>
    </location>
</feature>
<dbReference type="Pfam" id="PF00339">
    <property type="entry name" value="Arrestin_N"/>
    <property type="match status" value="1"/>
</dbReference>
<dbReference type="InterPro" id="IPR011021">
    <property type="entry name" value="Arrestin-like_N"/>
</dbReference>
<evidence type="ECO:0000259" key="1">
    <source>
        <dbReference type="SMART" id="SM01017"/>
    </source>
</evidence>
<comment type="caution">
    <text evidence="2">The sequence shown here is derived from an EMBL/GenBank/DDBJ whole genome shotgun (WGS) entry which is preliminary data.</text>
</comment>
<keyword evidence="3" id="KW-1185">Reference proteome</keyword>
<dbReference type="Gene3D" id="2.60.40.640">
    <property type="match status" value="2"/>
</dbReference>
<proteinExistence type="predicted"/>
<organism evidence="2 3">
    <name type="scientific">Basidiobolus ranarum</name>
    <dbReference type="NCBI Taxonomy" id="34480"/>
    <lineage>
        <taxon>Eukaryota</taxon>
        <taxon>Fungi</taxon>
        <taxon>Fungi incertae sedis</taxon>
        <taxon>Zoopagomycota</taxon>
        <taxon>Entomophthoromycotina</taxon>
        <taxon>Basidiobolomycetes</taxon>
        <taxon>Basidiobolales</taxon>
        <taxon>Basidiobolaceae</taxon>
        <taxon>Basidiobolus</taxon>
    </lineage>
</organism>
<reference evidence="2 3" key="1">
    <citation type="submission" date="2023-04" db="EMBL/GenBank/DDBJ databases">
        <title>Genome of Basidiobolus ranarum AG-B5.</title>
        <authorList>
            <person name="Stajich J.E."/>
            <person name="Carter-House D."/>
            <person name="Gryganskyi A."/>
        </authorList>
    </citation>
    <scope>NUCLEOTIDE SEQUENCE [LARGE SCALE GENOMIC DNA]</scope>
    <source>
        <strain evidence="2 3">AG-B5</strain>
    </source>
</reference>
<accession>A0ABR2VWM2</accession>
<gene>
    <name evidence="2" type="ORF">K7432_009806</name>
</gene>
<name>A0ABR2VWM2_9FUNG</name>
<dbReference type="EMBL" id="JASJQH010007506">
    <property type="protein sequence ID" value="KAK9708125.1"/>
    <property type="molecule type" value="Genomic_DNA"/>
</dbReference>
<dbReference type="PANTHER" id="PTHR11188:SF17">
    <property type="entry name" value="FI21816P1"/>
    <property type="match status" value="1"/>
</dbReference>
<dbReference type="InterPro" id="IPR014756">
    <property type="entry name" value="Ig_E-set"/>
</dbReference>
<dbReference type="SMART" id="SM01017">
    <property type="entry name" value="Arrestin_C"/>
    <property type="match status" value="1"/>
</dbReference>
<dbReference type="Proteomes" id="UP001479436">
    <property type="component" value="Unassembled WGS sequence"/>
</dbReference>
<dbReference type="PANTHER" id="PTHR11188">
    <property type="entry name" value="ARRESTIN DOMAIN CONTAINING PROTEIN"/>
    <property type="match status" value="1"/>
</dbReference>
<protein>
    <recommendedName>
        <fullName evidence="1">Arrestin C-terminal-like domain-containing protein</fullName>
    </recommendedName>
</protein>
<dbReference type="SUPFAM" id="SSF81296">
    <property type="entry name" value="E set domains"/>
    <property type="match status" value="2"/>
</dbReference>
<dbReference type="InterPro" id="IPR014752">
    <property type="entry name" value="Arrestin-like_C"/>
</dbReference>
<dbReference type="Pfam" id="PF02752">
    <property type="entry name" value="Arrestin_C"/>
    <property type="match status" value="1"/>
</dbReference>
<evidence type="ECO:0000313" key="2">
    <source>
        <dbReference type="EMBL" id="KAK9708125.1"/>
    </source>
</evidence>
<evidence type="ECO:0000313" key="3">
    <source>
        <dbReference type="Proteomes" id="UP001479436"/>
    </source>
</evidence>
<dbReference type="InterPro" id="IPR050357">
    <property type="entry name" value="Arrestin_domain-protein"/>
</dbReference>
<sequence length="337" mass="38897">MIEIRLRDDPVILHGLPEESVGSVLYGTLVITPNKTIKAKAIVLRFQGKMELKNFRETWQQVVFLEHQWTFMSSGNMLHTLHPNESYEFPFEYPIKGSLPVSVNVPNGRISYRLIATIERPPLIRNIRKTELVKVQRAYFDFCGDAATQLSCIGRWANSFRYAATIPKTHYIPGDVIPLHFTFIIHDTHFIITDIVLSIKEVARYSDHLPRPAFETERLCEVNRSVPKFDVGQAEFSMMIEVPELAHPDCQTDVIEVSHLLVAKIKLNDSYKRRWWFYIDTPFVIRSEAQYELSQSPPSYVPMMHINTNNMVLNTVTDDIQNSLPPPYIEKPPSILL</sequence>
<dbReference type="InterPro" id="IPR011022">
    <property type="entry name" value="Arrestin_C-like"/>
</dbReference>